<dbReference type="EMBL" id="CP021983">
    <property type="protein sequence ID" value="ASC70953.1"/>
    <property type="molecule type" value="Genomic_DNA"/>
</dbReference>
<dbReference type="KEGG" id="hhg:XM38_019020"/>
<name>A0A1Z3HKY1_9CYAN</name>
<dbReference type="OrthoDB" id="572274at2"/>
<dbReference type="Proteomes" id="UP000191901">
    <property type="component" value="Chromosome"/>
</dbReference>
<dbReference type="InterPro" id="IPR007612">
    <property type="entry name" value="LOR"/>
</dbReference>
<keyword evidence="2" id="KW-1185">Reference proteome</keyword>
<proteinExistence type="predicted"/>
<reference evidence="1 2" key="1">
    <citation type="journal article" date="2016" name="Biochim. Biophys. Acta">
        <title>Characterization of red-shifted phycobilisomes isolated from the chlorophyll f-containing cyanobacterium Halomicronema hongdechloris.</title>
        <authorList>
            <person name="Li Y."/>
            <person name="Lin Y."/>
            <person name="Garvey C.J."/>
            <person name="Birch D."/>
            <person name="Corkery R.W."/>
            <person name="Loughlin P.C."/>
            <person name="Scheer H."/>
            <person name="Willows R.D."/>
            <person name="Chen M."/>
        </authorList>
    </citation>
    <scope>NUCLEOTIDE SEQUENCE [LARGE SCALE GENOMIC DNA]</scope>
    <source>
        <strain evidence="1 2">C2206</strain>
    </source>
</reference>
<dbReference type="AlphaFoldDB" id="A0A1Z3HKY1"/>
<dbReference type="Pfam" id="PF04525">
    <property type="entry name" value="LOR"/>
    <property type="match status" value="1"/>
</dbReference>
<organism evidence="1 2">
    <name type="scientific">Halomicronema hongdechloris C2206</name>
    <dbReference type="NCBI Taxonomy" id="1641165"/>
    <lineage>
        <taxon>Bacteria</taxon>
        <taxon>Bacillati</taxon>
        <taxon>Cyanobacteriota</taxon>
        <taxon>Cyanophyceae</taxon>
        <taxon>Nodosilineales</taxon>
        <taxon>Nodosilineaceae</taxon>
        <taxon>Halomicronema</taxon>
    </lineage>
</organism>
<evidence type="ECO:0000313" key="1">
    <source>
        <dbReference type="EMBL" id="ASC70953.1"/>
    </source>
</evidence>
<gene>
    <name evidence="1" type="ORF">XM38_019020</name>
</gene>
<dbReference type="RefSeq" id="WP_080810626.1">
    <property type="nucleotide sequence ID" value="NZ_CP021983.2"/>
</dbReference>
<evidence type="ECO:0000313" key="2">
    <source>
        <dbReference type="Proteomes" id="UP000191901"/>
    </source>
</evidence>
<protein>
    <submittedName>
        <fullName evidence="1">Uncharacterized protein</fullName>
    </submittedName>
</protein>
<sequence>MQYPLELTFKFWALAPQISVTDASGQLMLYVRQRLFKLREAIHVFADAKRSQELYRIQADRIIDFSARYTFTDPQGMELGAVKRRGWRSIWRARYDIFDGDAVSFTIQEENPWVKVFDSLFAEVPIVGMFTGFVFNPVYLVSRLDGPTVMRLAKKPTFLSRKFTVKQTAYLSEPEATQVVLSLLMMLLLERNRG</sequence>
<accession>A0A1Z3HKY1</accession>
<dbReference type="STRING" id="1641165.XM38_15155"/>